<feature type="repeat" description="PPR" evidence="2">
    <location>
        <begin position="484"/>
        <end position="519"/>
    </location>
</feature>
<dbReference type="GO" id="GO:0009451">
    <property type="term" value="P:RNA modification"/>
    <property type="evidence" value="ECO:0007669"/>
    <property type="project" value="InterPro"/>
</dbReference>
<dbReference type="Gene3D" id="1.25.40.10">
    <property type="entry name" value="Tetratricopeptide repeat domain"/>
    <property type="match status" value="6"/>
</dbReference>
<keyword evidence="1" id="KW-0677">Repeat</keyword>
<dbReference type="InterPro" id="IPR046960">
    <property type="entry name" value="PPR_At4g14850-like_plant"/>
</dbReference>
<dbReference type="Proteomes" id="UP001161247">
    <property type="component" value="Unassembled WGS sequence"/>
</dbReference>
<dbReference type="PANTHER" id="PTHR47926">
    <property type="entry name" value="PENTATRICOPEPTIDE REPEAT-CONTAINING PROTEIN"/>
    <property type="match status" value="1"/>
</dbReference>
<feature type="repeat" description="PPR" evidence="2">
    <location>
        <begin position="622"/>
        <end position="656"/>
    </location>
</feature>
<feature type="repeat" description="PPR" evidence="2">
    <location>
        <begin position="179"/>
        <end position="213"/>
    </location>
</feature>
<reference evidence="3" key="1">
    <citation type="submission" date="2023-03" db="EMBL/GenBank/DDBJ databases">
        <authorList>
            <person name="Julca I."/>
        </authorList>
    </citation>
    <scope>NUCLEOTIDE SEQUENCE</scope>
</reference>
<accession>A0AAV1BY87</accession>
<sequence length="837" mass="92595">MLSSSFFSTATLPILQSDGFKPSTTTSPSCSFTSPNAPLNSATYGSLLDSCCSAEPGKQIHAHSLKNGFVLGGTPDNNFVQTKLVQMYARCGHLDDAVQVFEEMPVRSLYAWIAIMNMFLDNGFFEEAFSCFQDLQLEDIELEFFAFPVALKICSGVNGGAGLGSQLHGTVIKRGFTSNIYVGNALIDMYGKCGRLEDAKAVFDLMLERDCVSWNSIVTACTANGMVNDALEFLRRMSSGEDDVAPTVVSWSAVIGGLAQNGYDEEAIDMLYSMLEAGFKPNAQTLASVLPACARLQRLGLGKEIHGYLFRHLFMHNSFVVNGLVDLYRRCGKMETAQILFLLFSTRNEVSYNTMIVGYFETGEISRAEELFDEMELEGRRDVINSWNSMISGYVNNSMMDKALTLFRDLVSKDVKANSYTLGSVLTAIADTASSRIGKEVHSYAIGRGMQSDTFVGGALVEMYCKCKDLNAAQKAFDEVIEKDTPTWNVLISGYAQLKANQESINCLLQKMKEDGFDPNVYTWNGIIAGHVENDNNEVALQLFLAMQSSSNIRPDIYTIGIILPVCSRLATIDRGMQAHAFAIKRGFESEPHVGVALLDMYAKCGNLKYSKRVYNRIRNSNLVTENAMLSAYATHGEGEEGITFFRRLLVNGFNPDGVTFLSALSCCVHAGSVEEGRECYNMMAYYDVKPTLKHYTCLVDLLSRAGLLQEAYKVISKMPMKPDSVIWGALLGGCVIHGNIEIGELAAENLIELEPNNTANHVMLGNLYASAGRWNDLARTRQQMTELHMRKKPGCSWIEDKDGIHVFLACDMSHSRSKEIYNILDKLTLQISVYPE</sequence>
<dbReference type="InterPro" id="IPR002885">
    <property type="entry name" value="PPR_rpt"/>
</dbReference>
<feature type="repeat" description="PPR" evidence="2">
    <location>
        <begin position="348"/>
        <end position="382"/>
    </location>
</feature>
<keyword evidence="4" id="KW-1185">Reference proteome</keyword>
<evidence type="ECO:0000313" key="3">
    <source>
        <dbReference type="EMBL" id="CAI9086972.1"/>
    </source>
</evidence>
<dbReference type="FunFam" id="1.25.40.10:FF:000343">
    <property type="entry name" value="Pentatricopeptide repeat-containing protein At3g58590"/>
    <property type="match status" value="1"/>
</dbReference>
<dbReference type="FunFam" id="1.25.40.10:FF:001802">
    <property type="entry name" value="Tetratricopeptide repeat (TPR)-like superfamily protein"/>
    <property type="match status" value="1"/>
</dbReference>
<feature type="repeat" description="PPR" evidence="2">
    <location>
        <begin position="247"/>
        <end position="281"/>
    </location>
</feature>
<dbReference type="Pfam" id="PF13041">
    <property type="entry name" value="PPR_2"/>
    <property type="match status" value="3"/>
</dbReference>
<dbReference type="AlphaFoldDB" id="A0AAV1BY87"/>
<dbReference type="NCBIfam" id="TIGR00756">
    <property type="entry name" value="PPR"/>
    <property type="match status" value="6"/>
</dbReference>
<dbReference type="SUPFAM" id="SSF48452">
    <property type="entry name" value="TPR-like"/>
    <property type="match status" value="1"/>
</dbReference>
<dbReference type="Pfam" id="PF20431">
    <property type="entry name" value="E_motif"/>
    <property type="match status" value="1"/>
</dbReference>
<feature type="repeat" description="PPR" evidence="2">
    <location>
        <begin position="77"/>
        <end position="111"/>
    </location>
</feature>
<dbReference type="Pfam" id="PF01535">
    <property type="entry name" value="PPR"/>
    <property type="match status" value="9"/>
</dbReference>
<organism evidence="3 4">
    <name type="scientific">Oldenlandia corymbosa var. corymbosa</name>
    <dbReference type="NCBI Taxonomy" id="529605"/>
    <lineage>
        <taxon>Eukaryota</taxon>
        <taxon>Viridiplantae</taxon>
        <taxon>Streptophyta</taxon>
        <taxon>Embryophyta</taxon>
        <taxon>Tracheophyta</taxon>
        <taxon>Spermatophyta</taxon>
        <taxon>Magnoliopsida</taxon>
        <taxon>eudicotyledons</taxon>
        <taxon>Gunneridae</taxon>
        <taxon>Pentapetalae</taxon>
        <taxon>asterids</taxon>
        <taxon>lamiids</taxon>
        <taxon>Gentianales</taxon>
        <taxon>Rubiaceae</taxon>
        <taxon>Rubioideae</taxon>
        <taxon>Spermacoceae</taxon>
        <taxon>Hedyotis-Oldenlandia complex</taxon>
        <taxon>Oldenlandia</taxon>
    </lineage>
</organism>
<name>A0AAV1BY87_OLDCO</name>
<comment type="caution">
    <text evidence="3">The sequence shown here is derived from an EMBL/GenBank/DDBJ whole genome shotgun (WGS) entry which is preliminary data.</text>
</comment>
<dbReference type="EMBL" id="CATKSE010000001">
    <property type="protein sequence ID" value="CAI9086972.1"/>
    <property type="molecule type" value="Genomic_DNA"/>
</dbReference>
<gene>
    <name evidence="3" type="ORF">OLC1_LOCUS24926</name>
</gene>
<feature type="repeat" description="PPR" evidence="2">
    <location>
        <begin position="657"/>
        <end position="691"/>
    </location>
</feature>
<dbReference type="PROSITE" id="PS51375">
    <property type="entry name" value="PPR"/>
    <property type="match status" value="8"/>
</dbReference>
<dbReference type="InterPro" id="IPR011990">
    <property type="entry name" value="TPR-like_helical_dom_sf"/>
</dbReference>
<dbReference type="GO" id="GO:0003723">
    <property type="term" value="F:RNA binding"/>
    <property type="evidence" value="ECO:0007669"/>
    <property type="project" value="InterPro"/>
</dbReference>
<proteinExistence type="predicted"/>
<dbReference type="PANTHER" id="PTHR47926:SF386">
    <property type="entry name" value="PENTATRICOPEPTIDE REPEAT-CONTAINING PROTEIN"/>
    <property type="match status" value="1"/>
</dbReference>
<evidence type="ECO:0000256" key="2">
    <source>
        <dbReference type="PROSITE-ProRule" id="PRU00708"/>
    </source>
</evidence>
<dbReference type="InterPro" id="IPR046848">
    <property type="entry name" value="E_motif"/>
</dbReference>
<evidence type="ECO:0000256" key="1">
    <source>
        <dbReference type="ARBA" id="ARBA00022737"/>
    </source>
</evidence>
<dbReference type="FunFam" id="1.25.40.10:FF:000393">
    <property type="entry name" value="Pentatricopeptide repeat-containing protein At1g20230"/>
    <property type="match status" value="1"/>
</dbReference>
<evidence type="ECO:0000313" key="4">
    <source>
        <dbReference type="Proteomes" id="UP001161247"/>
    </source>
</evidence>
<protein>
    <submittedName>
        <fullName evidence="3">OLC1v1020917C1</fullName>
    </submittedName>
</protein>
<feature type="repeat" description="PPR" evidence="2">
    <location>
        <begin position="383"/>
        <end position="417"/>
    </location>
</feature>